<dbReference type="Proteomes" id="UP000250218">
    <property type="component" value="Chromosome"/>
</dbReference>
<name>A0A2Z4NCX7_9BACT</name>
<organism evidence="1 2">
    <name type="scientific">[Mycoplasma] anseris</name>
    <dbReference type="NCBI Taxonomy" id="92400"/>
    <lineage>
        <taxon>Bacteria</taxon>
        <taxon>Bacillati</taxon>
        <taxon>Mycoplasmatota</taxon>
        <taxon>Mycoplasmoidales</taxon>
        <taxon>Metamycoplasmataceae</taxon>
        <taxon>Metamycoplasma</taxon>
    </lineage>
</organism>
<evidence type="ECO:0000313" key="1">
    <source>
        <dbReference type="EMBL" id="AWX69357.1"/>
    </source>
</evidence>
<proteinExistence type="predicted"/>
<accession>A0A2Z4NCX7</accession>
<keyword evidence="2" id="KW-1185">Reference proteome</keyword>
<reference evidence="2" key="1">
    <citation type="submission" date="2018-06" db="EMBL/GenBank/DDBJ databases">
        <title>Complete genome sequences of Mycoplasma anatis, M. anseris and M. cloacale type strains.</title>
        <authorList>
            <person name="Grozner D."/>
            <person name="Forro B."/>
            <person name="Sulyok K.M."/>
            <person name="Marton S."/>
            <person name="Kreizinger Z."/>
            <person name="Banyai K."/>
            <person name="Gyuranecz M."/>
        </authorList>
    </citation>
    <scope>NUCLEOTIDE SEQUENCE [LARGE SCALE GENOMIC DNA]</scope>
    <source>
        <strain evidence="2">ATCC 49234</strain>
    </source>
</reference>
<evidence type="ECO:0000313" key="2">
    <source>
        <dbReference type="Proteomes" id="UP000250218"/>
    </source>
</evidence>
<dbReference type="EMBL" id="CP030140">
    <property type="protein sequence ID" value="AWX69357.1"/>
    <property type="molecule type" value="Genomic_DNA"/>
</dbReference>
<sequence length="72" mass="8476">MAFFYGRLLTEIYIKNDEINFKKIIRLIKLIENKINSNVNLLDQVKIENKNICIDLNIVLNKILEAFNSECC</sequence>
<dbReference type="AlphaFoldDB" id="A0A2Z4NCX7"/>
<gene>
    <name evidence="1" type="ORF">DP065_01125</name>
</gene>
<dbReference type="KEGG" id="mane:DP065_01125"/>
<protein>
    <submittedName>
        <fullName evidence="1">Uncharacterized protein</fullName>
    </submittedName>
</protein>
<dbReference type="RefSeq" id="WP_033178883.1">
    <property type="nucleotide sequence ID" value="NZ_CP030140.1"/>
</dbReference>